<keyword evidence="1" id="KW-1133">Transmembrane helix</keyword>
<dbReference type="EMBL" id="HBUF01279773">
    <property type="protein sequence ID" value="CAG6687097.1"/>
    <property type="molecule type" value="Transcribed_RNA"/>
</dbReference>
<organism evidence="2">
    <name type="scientific">Cacopsylla melanoneura</name>
    <dbReference type="NCBI Taxonomy" id="428564"/>
    <lineage>
        <taxon>Eukaryota</taxon>
        <taxon>Metazoa</taxon>
        <taxon>Ecdysozoa</taxon>
        <taxon>Arthropoda</taxon>
        <taxon>Hexapoda</taxon>
        <taxon>Insecta</taxon>
        <taxon>Pterygota</taxon>
        <taxon>Neoptera</taxon>
        <taxon>Paraneoptera</taxon>
        <taxon>Hemiptera</taxon>
        <taxon>Sternorrhyncha</taxon>
        <taxon>Psylloidea</taxon>
        <taxon>Psyllidae</taxon>
        <taxon>Psyllinae</taxon>
        <taxon>Cacopsylla</taxon>
    </lineage>
</organism>
<name>A0A8D8TJB5_9HEMI</name>
<dbReference type="AlphaFoldDB" id="A0A8D8TJB5"/>
<dbReference type="EMBL" id="HBUF01279774">
    <property type="protein sequence ID" value="CAG6687098.1"/>
    <property type="molecule type" value="Transcribed_RNA"/>
</dbReference>
<reference evidence="2" key="1">
    <citation type="submission" date="2021-05" db="EMBL/GenBank/DDBJ databases">
        <authorList>
            <person name="Alioto T."/>
            <person name="Alioto T."/>
            <person name="Gomez Garrido J."/>
        </authorList>
    </citation>
    <scope>NUCLEOTIDE SEQUENCE</scope>
</reference>
<evidence type="ECO:0000256" key="1">
    <source>
        <dbReference type="SAM" id="Phobius"/>
    </source>
</evidence>
<sequence>MPSFSSLTFWFSWFSLRRDPNLSKKLPSISCTSGVTFLPLLCLILLQGCIVADKARLKRGFRWRLQPAFHPDTFEQDGGLLHATTVSVDTFDFQPGTGETGGDLIAIVEVSFCHILSIYCTSAAGHLILDL</sequence>
<keyword evidence="1" id="KW-0812">Transmembrane</keyword>
<feature type="transmembrane region" description="Helical" evidence="1">
    <location>
        <begin position="34"/>
        <end position="52"/>
    </location>
</feature>
<keyword evidence="1" id="KW-0472">Membrane</keyword>
<evidence type="ECO:0000313" key="2">
    <source>
        <dbReference type="EMBL" id="CAG6687097.1"/>
    </source>
</evidence>
<accession>A0A8D8TJB5</accession>
<proteinExistence type="predicted"/>
<protein>
    <submittedName>
        <fullName evidence="2">Uncharacterized protein</fullName>
    </submittedName>
</protein>